<keyword evidence="5 10" id="KW-0067">ATP-binding</keyword>
<keyword evidence="6 10" id="KW-0648">Protein biosynthesis</keyword>
<accession>A0A2H5YA91</accession>
<dbReference type="FunFam" id="1.10.10.410:FF:000001">
    <property type="entry name" value="Aspartyl/glutamyl-tRNA(Asn/Gln) amidotransferase subunit B"/>
    <property type="match status" value="1"/>
</dbReference>
<evidence type="ECO:0000256" key="4">
    <source>
        <dbReference type="ARBA" id="ARBA00022741"/>
    </source>
</evidence>
<dbReference type="InterPro" id="IPR042114">
    <property type="entry name" value="GatB_C_1"/>
</dbReference>
<comment type="similarity">
    <text evidence="1 10">Belongs to the GatB/GatE family. GatB subfamily.</text>
</comment>
<dbReference type="HAMAP" id="MF_00121">
    <property type="entry name" value="GatB"/>
    <property type="match status" value="1"/>
</dbReference>
<dbReference type="InterPro" id="IPR004413">
    <property type="entry name" value="GatB"/>
</dbReference>
<dbReference type="AlphaFoldDB" id="A0A2H5YA91"/>
<dbReference type="SMART" id="SM00845">
    <property type="entry name" value="GatB_Yqey"/>
    <property type="match status" value="1"/>
</dbReference>
<dbReference type="GO" id="GO:0070681">
    <property type="term" value="P:glutaminyl-tRNAGln biosynthesis via transamidation"/>
    <property type="evidence" value="ECO:0007669"/>
    <property type="project" value="TreeGrafter"/>
</dbReference>
<dbReference type="Gene3D" id="1.10.10.410">
    <property type="match status" value="1"/>
</dbReference>
<feature type="domain" description="Asn/Gln amidotransferase" evidence="11">
    <location>
        <begin position="327"/>
        <end position="480"/>
    </location>
</feature>
<dbReference type="InterPro" id="IPR023168">
    <property type="entry name" value="GatB_Yqey_C_2"/>
</dbReference>
<dbReference type="NCBIfam" id="TIGR00133">
    <property type="entry name" value="gatB"/>
    <property type="match status" value="1"/>
</dbReference>
<dbReference type="GO" id="GO:0050566">
    <property type="term" value="F:asparaginyl-tRNA synthase (glutamine-hydrolyzing) activity"/>
    <property type="evidence" value="ECO:0007669"/>
    <property type="project" value="RHEA"/>
</dbReference>
<dbReference type="EMBL" id="BEHY01000161">
    <property type="protein sequence ID" value="GBD10330.1"/>
    <property type="molecule type" value="Genomic_DNA"/>
</dbReference>
<evidence type="ECO:0000256" key="10">
    <source>
        <dbReference type="HAMAP-Rule" id="MF_00121"/>
    </source>
</evidence>
<dbReference type="Pfam" id="PF02934">
    <property type="entry name" value="GatB_N"/>
    <property type="match status" value="1"/>
</dbReference>
<keyword evidence="3 10" id="KW-0436">Ligase</keyword>
<keyword evidence="4 10" id="KW-0547">Nucleotide-binding</keyword>
<dbReference type="SUPFAM" id="SSF55931">
    <property type="entry name" value="Glutamine synthetase/guanido kinase"/>
    <property type="match status" value="1"/>
</dbReference>
<evidence type="ECO:0000256" key="9">
    <source>
        <dbReference type="ARBA" id="ARBA00047913"/>
    </source>
</evidence>
<keyword evidence="12" id="KW-0808">Transferase</keyword>
<comment type="catalytic activity">
    <reaction evidence="9 10">
        <text>L-glutamyl-tRNA(Gln) + L-glutamine + ATP + H2O = L-glutaminyl-tRNA(Gln) + L-glutamate + ADP + phosphate + H(+)</text>
        <dbReference type="Rhea" id="RHEA:17521"/>
        <dbReference type="Rhea" id="RHEA-COMP:9681"/>
        <dbReference type="Rhea" id="RHEA-COMP:9684"/>
        <dbReference type="ChEBI" id="CHEBI:15377"/>
        <dbReference type="ChEBI" id="CHEBI:15378"/>
        <dbReference type="ChEBI" id="CHEBI:29985"/>
        <dbReference type="ChEBI" id="CHEBI:30616"/>
        <dbReference type="ChEBI" id="CHEBI:43474"/>
        <dbReference type="ChEBI" id="CHEBI:58359"/>
        <dbReference type="ChEBI" id="CHEBI:78520"/>
        <dbReference type="ChEBI" id="CHEBI:78521"/>
        <dbReference type="ChEBI" id="CHEBI:456216"/>
    </reaction>
</comment>
<evidence type="ECO:0000256" key="6">
    <source>
        <dbReference type="ARBA" id="ARBA00022917"/>
    </source>
</evidence>
<evidence type="ECO:0000313" key="12">
    <source>
        <dbReference type="EMBL" id="GBD10330.1"/>
    </source>
</evidence>
<dbReference type="Proteomes" id="UP000236642">
    <property type="component" value="Unassembled WGS sequence"/>
</dbReference>
<evidence type="ECO:0000256" key="1">
    <source>
        <dbReference type="ARBA" id="ARBA00005306"/>
    </source>
</evidence>
<dbReference type="EC" id="6.3.5.-" evidence="10"/>
<comment type="caution">
    <text evidence="12">The sequence shown here is derived from an EMBL/GenBank/DDBJ whole genome shotgun (WGS) entry which is preliminary data.</text>
</comment>
<dbReference type="NCBIfam" id="NF004012">
    <property type="entry name" value="PRK05477.1-2"/>
    <property type="match status" value="1"/>
</dbReference>
<evidence type="ECO:0000259" key="11">
    <source>
        <dbReference type="SMART" id="SM00845"/>
    </source>
</evidence>
<organism evidence="12 13">
    <name type="scientific">Candidatus Thermoflexus japonica</name>
    <dbReference type="NCBI Taxonomy" id="2035417"/>
    <lineage>
        <taxon>Bacteria</taxon>
        <taxon>Bacillati</taxon>
        <taxon>Chloroflexota</taxon>
        <taxon>Thermoflexia</taxon>
        <taxon>Thermoflexales</taxon>
        <taxon>Thermoflexaceae</taxon>
        <taxon>Thermoflexus</taxon>
    </lineage>
</organism>
<dbReference type="InterPro" id="IPR003789">
    <property type="entry name" value="Asn/Gln_tRNA_amidoTrase-B-like"/>
</dbReference>
<evidence type="ECO:0000256" key="8">
    <source>
        <dbReference type="ARBA" id="ARBA00047380"/>
    </source>
</evidence>
<dbReference type="Pfam" id="PF02637">
    <property type="entry name" value="GatB_Yqey"/>
    <property type="match status" value="1"/>
</dbReference>
<gene>
    <name evidence="10 12" type="primary">gatB</name>
    <name evidence="12" type="ORF">HRbin22_02598</name>
</gene>
<protein>
    <recommendedName>
        <fullName evidence="10">Aspartyl/glutamyl-tRNA(Asn/Gln) amidotransferase subunit B</fullName>
        <shortName evidence="10">Asp/Glu-ADT subunit B</shortName>
        <ecNumber evidence="10">6.3.5.-</ecNumber>
    </recommendedName>
</protein>
<name>A0A2H5YA91_9CHLR</name>
<evidence type="ECO:0000256" key="7">
    <source>
        <dbReference type="ARBA" id="ARBA00024799"/>
    </source>
</evidence>
<proteinExistence type="inferred from homology"/>
<dbReference type="InterPro" id="IPR017958">
    <property type="entry name" value="Gln-tRNA_amidoTrfase_suB_CS"/>
</dbReference>
<comment type="function">
    <text evidence="7 10">Allows the formation of correctly charged Asn-tRNA(Asn) or Gln-tRNA(Gln) through the transamidation of misacylated Asp-tRNA(Asn) or Glu-tRNA(Gln) in organisms which lack either or both of asparaginyl-tRNA or glutaminyl-tRNA synthetases. The reaction takes place in the presence of glutamine and ATP through an activated phospho-Asp-tRNA(Asn) or phospho-Glu-tRNA(Gln).</text>
</comment>
<dbReference type="PROSITE" id="PS01234">
    <property type="entry name" value="GATB"/>
    <property type="match status" value="1"/>
</dbReference>
<comment type="catalytic activity">
    <reaction evidence="8 10">
        <text>L-aspartyl-tRNA(Asn) + L-glutamine + ATP + H2O = L-asparaginyl-tRNA(Asn) + L-glutamate + ADP + phosphate + 2 H(+)</text>
        <dbReference type="Rhea" id="RHEA:14513"/>
        <dbReference type="Rhea" id="RHEA-COMP:9674"/>
        <dbReference type="Rhea" id="RHEA-COMP:9677"/>
        <dbReference type="ChEBI" id="CHEBI:15377"/>
        <dbReference type="ChEBI" id="CHEBI:15378"/>
        <dbReference type="ChEBI" id="CHEBI:29985"/>
        <dbReference type="ChEBI" id="CHEBI:30616"/>
        <dbReference type="ChEBI" id="CHEBI:43474"/>
        <dbReference type="ChEBI" id="CHEBI:58359"/>
        <dbReference type="ChEBI" id="CHEBI:78515"/>
        <dbReference type="ChEBI" id="CHEBI:78516"/>
        <dbReference type="ChEBI" id="CHEBI:456216"/>
    </reaction>
</comment>
<dbReference type="PANTHER" id="PTHR11659:SF0">
    <property type="entry name" value="GLUTAMYL-TRNA(GLN) AMIDOTRANSFERASE SUBUNIT B, MITOCHONDRIAL"/>
    <property type="match status" value="1"/>
</dbReference>
<sequence length="488" mass="55803">MEFEPVIGLEIHAELQTRSKMFCACPVVDSTIAEPNRYVCPVCAGMPGTLPVPNRRAIEWTILTGLALNCEIAEYSLFYRKNYFYPDLPSEYQRSMYDYPLCRNGYLEIDTPDGPRRVRIRRVHIEEDTGKLIHMGGVTLVDFNRAGVPLMEIVTEPDMHSVEEVKAFAIALRTLLRYLGVNSGDMEKGVIRFEANVSVRPKGETRLGTRTEIKNLNSFRALVRAVEYEIRRQIEIVRSGGRVEQETMGWDEARGVTVPQRGKEHAHDYRYFPEPDIPPLVISREWVEEIRAMLPELPRARLARFEQAYGLTRYEAALLTEDHRVADYFERAVALARQGEPAVEPRTLAAWITGELFRLMNEANREIQDVRVPPESLVELIRMVQRGEINMNTGKLVLREAFETGEAPRRIVEARGLAQIRDVEALREIVLQVIEANPKEVESYLRGKEGVLKWFVGQVMRATRGQADPQRVNELVREALEARRASAS</sequence>
<dbReference type="SUPFAM" id="SSF89095">
    <property type="entry name" value="GatB/YqeY motif"/>
    <property type="match status" value="1"/>
</dbReference>
<reference evidence="13" key="1">
    <citation type="submission" date="2017-09" db="EMBL/GenBank/DDBJ databases">
        <title>Metaegenomics of thermophilic ammonia-oxidizing enrichment culture.</title>
        <authorList>
            <person name="Kato S."/>
            <person name="Suzuki K."/>
        </authorList>
    </citation>
    <scope>NUCLEOTIDE SEQUENCE [LARGE SCALE GENOMIC DNA]</scope>
</reference>
<evidence type="ECO:0000256" key="5">
    <source>
        <dbReference type="ARBA" id="ARBA00022840"/>
    </source>
</evidence>
<dbReference type="NCBIfam" id="NF004014">
    <property type="entry name" value="PRK05477.1-4"/>
    <property type="match status" value="1"/>
</dbReference>
<dbReference type="Gene3D" id="1.10.150.380">
    <property type="entry name" value="GatB domain, N-terminal subdomain"/>
    <property type="match status" value="1"/>
</dbReference>
<dbReference type="GO" id="GO:0050567">
    <property type="term" value="F:glutaminyl-tRNA synthase (glutamine-hydrolyzing) activity"/>
    <property type="evidence" value="ECO:0007669"/>
    <property type="project" value="UniProtKB-UniRule"/>
</dbReference>
<dbReference type="PANTHER" id="PTHR11659">
    <property type="entry name" value="GLUTAMYL-TRNA GLN AMIDOTRANSFERASE SUBUNIT B MITOCHONDRIAL AND PROKARYOTIC PET112-RELATED"/>
    <property type="match status" value="1"/>
</dbReference>
<evidence type="ECO:0000313" key="13">
    <source>
        <dbReference type="Proteomes" id="UP000236642"/>
    </source>
</evidence>
<dbReference type="InterPro" id="IPR014746">
    <property type="entry name" value="Gln_synth/guanido_kin_cat_dom"/>
</dbReference>
<dbReference type="GO" id="GO:0005524">
    <property type="term" value="F:ATP binding"/>
    <property type="evidence" value="ECO:0007669"/>
    <property type="project" value="UniProtKB-KW"/>
</dbReference>
<evidence type="ECO:0000256" key="2">
    <source>
        <dbReference type="ARBA" id="ARBA00011123"/>
    </source>
</evidence>
<evidence type="ECO:0000256" key="3">
    <source>
        <dbReference type="ARBA" id="ARBA00022598"/>
    </source>
</evidence>
<dbReference type="GO" id="GO:0006412">
    <property type="term" value="P:translation"/>
    <property type="evidence" value="ECO:0007669"/>
    <property type="project" value="UniProtKB-UniRule"/>
</dbReference>
<comment type="subunit">
    <text evidence="2 10">Heterotrimer of A, B and C subunits.</text>
</comment>
<dbReference type="InterPro" id="IPR006075">
    <property type="entry name" value="Asn/Gln-tRNA_Trfase_suB/E_cat"/>
</dbReference>
<dbReference type="InterPro" id="IPR017959">
    <property type="entry name" value="Asn/Gln-tRNA_amidoTrfase_suB/E"/>
</dbReference>
<dbReference type="GO" id="GO:0016740">
    <property type="term" value="F:transferase activity"/>
    <property type="evidence" value="ECO:0007669"/>
    <property type="project" value="UniProtKB-KW"/>
</dbReference>
<dbReference type="InterPro" id="IPR018027">
    <property type="entry name" value="Asn/Gln_amidotransferase"/>
</dbReference>